<feature type="compositionally biased region" description="Basic and acidic residues" evidence="1">
    <location>
        <begin position="187"/>
        <end position="202"/>
    </location>
</feature>
<evidence type="ECO:0000256" key="1">
    <source>
        <dbReference type="SAM" id="MobiDB-lite"/>
    </source>
</evidence>
<feature type="region of interest" description="Disordered" evidence="1">
    <location>
        <begin position="134"/>
        <end position="202"/>
    </location>
</feature>
<dbReference type="InParanoid" id="A0A6P8IJX9"/>
<accession>A0A6P8IJX9</accession>
<dbReference type="Proteomes" id="UP000515163">
    <property type="component" value="Unplaced"/>
</dbReference>
<dbReference type="RefSeq" id="XP_031567020.1">
    <property type="nucleotide sequence ID" value="XM_031711160.1"/>
</dbReference>
<keyword evidence="2" id="KW-1185">Reference proteome</keyword>
<dbReference type="OrthoDB" id="5982414at2759"/>
<proteinExistence type="predicted"/>
<organism evidence="2 3">
    <name type="scientific">Actinia tenebrosa</name>
    <name type="common">Australian red waratah sea anemone</name>
    <dbReference type="NCBI Taxonomy" id="6105"/>
    <lineage>
        <taxon>Eukaryota</taxon>
        <taxon>Metazoa</taxon>
        <taxon>Cnidaria</taxon>
        <taxon>Anthozoa</taxon>
        <taxon>Hexacorallia</taxon>
        <taxon>Actiniaria</taxon>
        <taxon>Actiniidae</taxon>
        <taxon>Actinia</taxon>
    </lineage>
</organism>
<dbReference type="GeneID" id="116301984"/>
<gene>
    <name evidence="3" type="primary">LOC116301984</name>
</gene>
<evidence type="ECO:0000313" key="2">
    <source>
        <dbReference type="Proteomes" id="UP000515163"/>
    </source>
</evidence>
<sequence>MADECAELKRDSTMTVTAKEGEAFLETKGKVDENAKTRGQQKEIEENKNDGEGTSPNKLSRTTTMTATAKEGNEFIDGEELGKTRAQTDNLQEKEEFEEEATEENGNEAENEEKPAVKRAGTMVVTAEEGAALLEGHDAEAGTRAEAKAVKEAIEESAEQNGQKEDEEKPDLKRKSTMDASVEEGQEFIKKTKESDEQEVKA</sequence>
<dbReference type="AlphaFoldDB" id="A0A6P8IJX9"/>
<feature type="compositionally biased region" description="Basic and acidic residues" evidence="1">
    <location>
        <begin position="135"/>
        <end position="154"/>
    </location>
</feature>
<feature type="compositionally biased region" description="Acidic residues" evidence="1">
    <location>
        <begin position="95"/>
        <end position="111"/>
    </location>
</feature>
<reference evidence="3" key="1">
    <citation type="submission" date="2025-08" db="UniProtKB">
        <authorList>
            <consortium name="RefSeq"/>
        </authorList>
    </citation>
    <scope>IDENTIFICATION</scope>
    <source>
        <tissue evidence="3">Tentacle</tissue>
    </source>
</reference>
<feature type="compositionally biased region" description="Polar residues" evidence="1">
    <location>
        <begin position="52"/>
        <end position="67"/>
    </location>
</feature>
<feature type="region of interest" description="Disordered" evidence="1">
    <location>
        <begin position="18"/>
        <end position="119"/>
    </location>
</feature>
<name>A0A6P8IJX9_ACTTE</name>
<dbReference type="KEGG" id="aten:116301984"/>
<feature type="compositionally biased region" description="Basic and acidic residues" evidence="1">
    <location>
        <begin position="162"/>
        <end position="177"/>
    </location>
</feature>
<protein>
    <submittedName>
        <fullName evidence="3">HIV Tat-specific factor 1-like</fullName>
    </submittedName>
</protein>
<feature type="compositionally biased region" description="Basic and acidic residues" evidence="1">
    <location>
        <begin position="19"/>
        <end position="51"/>
    </location>
</feature>
<evidence type="ECO:0000313" key="3">
    <source>
        <dbReference type="RefSeq" id="XP_031567020.1"/>
    </source>
</evidence>